<organism evidence="3 4">
    <name type="scientific">Miscanthus lutarioriparius</name>
    <dbReference type="NCBI Taxonomy" id="422564"/>
    <lineage>
        <taxon>Eukaryota</taxon>
        <taxon>Viridiplantae</taxon>
        <taxon>Streptophyta</taxon>
        <taxon>Embryophyta</taxon>
        <taxon>Tracheophyta</taxon>
        <taxon>Spermatophyta</taxon>
        <taxon>Magnoliopsida</taxon>
        <taxon>Liliopsida</taxon>
        <taxon>Poales</taxon>
        <taxon>Poaceae</taxon>
        <taxon>PACMAD clade</taxon>
        <taxon>Panicoideae</taxon>
        <taxon>Andropogonodae</taxon>
        <taxon>Andropogoneae</taxon>
        <taxon>Saccharinae</taxon>
        <taxon>Miscanthus</taxon>
    </lineage>
</organism>
<accession>A0A811S2H8</accession>
<dbReference type="OrthoDB" id="430315at2759"/>
<dbReference type="CDD" id="cd09218">
    <property type="entry name" value="TLP-PA"/>
    <property type="match status" value="1"/>
</dbReference>
<dbReference type="PROSITE" id="PS00316">
    <property type="entry name" value="THAUMATIN_1"/>
    <property type="match status" value="1"/>
</dbReference>
<feature type="transmembrane region" description="Helical" evidence="2">
    <location>
        <begin position="248"/>
        <end position="266"/>
    </location>
</feature>
<dbReference type="Pfam" id="PF00314">
    <property type="entry name" value="Thaumatin"/>
    <property type="match status" value="1"/>
</dbReference>
<dbReference type="EMBL" id="CAJGYO010000018">
    <property type="protein sequence ID" value="CAD6336567.1"/>
    <property type="molecule type" value="Genomic_DNA"/>
</dbReference>
<keyword evidence="2" id="KW-0812">Transmembrane</keyword>
<dbReference type="FunFam" id="2.60.110.10:FF:000004">
    <property type="entry name" value="THAUMATIN-LIKE PROTEIN 1"/>
    <property type="match status" value="1"/>
</dbReference>
<dbReference type="InterPro" id="IPR001938">
    <property type="entry name" value="Thaumatin"/>
</dbReference>
<proteinExistence type="predicted"/>
<evidence type="ECO:0008006" key="5">
    <source>
        <dbReference type="Google" id="ProtNLM"/>
    </source>
</evidence>
<dbReference type="PROSITE" id="PS51367">
    <property type="entry name" value="THAUMATIN_2"/>
    <property type="match status" value="1"/>
</dbReference>
<evidence type="ECO:0000256" key="2">
    <source>
        <dbReference type="SAM" id="Phobius"/>
    </source>
</evidence>
<dbReference type="Gene3D" id="2.60.110.10">
    <property type="entry name" value="Thaumatin"/>
    <property type="match status" value="1"/>
</dbReference>
<protein>
    <recommendedName>
        <fullName evidence="5">Thaumatin-like protein 1</fullName>
    </recommendedName>
</protein>
<gene>
    <name evidence="3" type="ORF">NCGR_LOCUS60665</name>
</gene>
<feature type="region of interest" description="Disordered" evidence="1">
    <location>
        <begin position="272"/>
        <end position="293"/>
    </location>
</feature>
<sequence>MDTTGFALEPGESRALSVPSGWSGRLWGRTLCSTSTDADAGGTGRFACVTGDCGWGKQDCAVGGAAPPATLAEFTMDGSGDMDFYDVSMVDGYNLPMLVAPQGAAAAAGGSCVPTGCMVDLNGACPADLRVASSSGGGSGVACKSACEAFGSAQYCCNGDYGNPSTCKPSAYSQFFKNACPRAYSYSYDDATSTFTCAGGDTTYAITFCPSTTSVKAAGAQGGLPLMNATMVYLGGDQLESATAAARLPSVLVLAVVSLALAGALYSSQARPTAQMTRRRTRDSPRGNRAPAH</sequence>
<evidence type="ECO:0000313" key="3">
    <source>
        <dbReference type="EMBL" id="CAD6336567.1"/>
    </source>
</evidence>
<dbReference type="InterPro" id="IPR037176">
    <property type="entry name" value="Osmotin/thaumatin-like_sf"/>
</dbReference>
<keyword evidence="4" id="KW-1185">Reference proteome</keyword>
<dbReference type="Proteomes" id="UP000604825">
    <property type="component" value="Unassembled WGS sequence"/>
</dbReference>
<dbReference type="SMART" id="SM00205">
    <property type="entry name" value="THN"/>
    <property type="match status" value="1"/>
</dbReference>
<evidence type="ECO:0000256" key="1">
    <source>
        <dbReference type="SAM" id="MobiDB-lite"/>
    </source>
</evidence>
<reference evidence="3" key="1">
    <citation type="submission" date="2020-10" db="EMBL/GenBank/DDBJ databases">
        <authorList>
            <person name="Han B."/>
            <person name="Lu T."/>
            <person name="Zhao Q."/>
            <person name="Huang X."/>
            <person name="Zhao Y."/>
        </authorList>
    </citation>
    <scope>NUCLEOTIDE SEQUENCE</scope>
</reference>
<dbReference type="PANTHER" id="PTHR31048">
    <property type="entry name" value="OS03G0233200 PROTEIN"/>
    <property type="match status" value="1"/>
</dbReference>
<dbReference type="SUPFAM" id="SSF49870">
    <property type="entry name" value="Osmotin, thaumatin-like protein"/>
    <property type="match status" value="1"/>
</dbReference>
<dbReference type="AlphaFoldDB" id="A0A811S2H8"/>
<keyword evidence="2" id="KW-0472">Membrane</keyword>
<comment type="caution">
    <text evidence="3">The sequence shown here is derived from an EMBL/GenBank/DDBJ whole genome shotgun (WGS) entry which is preliminary data.</text>
</comment>
<name>A0A811S2H8_9POAL</name>
<keyword evidence="2" id="KW-1133">Transmembrane helix</keyword>
<dbReference type="InterPro" id="IPR017949">
    <property type="entry name" value="Thaumatin_CS"/>
</dbReference>
<evidence type="ECO:0000313" key="4">
    <source>
        <dbReference type="Proteomes" id="UP000604825"/>
    </source>
</evidence>
<dbReference type="PRINTS" id="PR00347">
    <property type="entry name" value="THAUMATIN"/>
</dbReference>